<dbReference type="AlphaFoldDB" id="A0A934WQQ8"/>
<organism evidence="2 3">
    <name type="scientific">Ruminococcus difficilis</name>
    <dbReference type="NCBI Taxonomy" id="2763069"/>
    <lineage>
        <taxon>Bacteria</taxon>
        <taxon>Bacillati</taxon>
        <taxon>Bacillota</taxon>
        <taxon>Clostridia</taxon>
        <taxon>Eubacteriales</taxon>
        <taxon>Oscillospiraceae</taxon>
        <taxon>Ruminococcus</taxon>
    </lineage>
</organism>
<accession>A0A934WQQ8</accession>
<dbReference type="EMBL" id="JAEQMG010000010">
    <property type="protein sequence ID" value="MBK6087154.1"/>
    <property type="molecule type" value="Genomic_DNA"/>
</dbReference>
<feature type="domain" description="LicD/FKTN/FKRP nucleotidyltransferase" evidence="1">
    <location>
        <begin position="30"/>
        <end position="254"/>
    </location>
</feature>
<evidence type="ECO:0000313" key="2">
    <source>
        <dbReference type="EMBL" id="MBK6087154.1"/>
    </source>
</evidence>
<gene>
    <name evidence="2" type="ORF">JKK62_00525</name>
</gene>
<comment type="caution">
    <text evidence="2">The sequence shown here is derived from an EMBL/GenBank/DDBJ whole genome shotgun (WGS) entry which is preliminary data.</text>
</comment>
<keyword evidence="3" id="KW-1185">Reference proteome</keyword>
<dbReference type="InterPro" id="IPR007074">
    <property type="entry name" value="LicD/FKTN/FKRP_NTP_transf"/>
</dbReference>
<dbReference type="Proteomes" id="UP000633365">
    <property type="component" value="Unassembled WGS sequence"/>
</dbReference>
<name>A0A934WQQ8_9FIRM</name>
<evidence type="ECO:0000259" key="1">
    <source>
        <dbReference type="Pfam" id="PF04991"/>
    </source>
</evidence>
<reference evidence="2" key="1">
    <citation type="submission" date="2021-01" db="EMBL/GenBank/DDBJ databases">
        <title>Genome public.</title>
        <authorList>
            <person name="Liu C."/>
            <person name="Sun Q."/>
        </authorList>
    </citation>
    <scope>NUCLEOTIDE SEQUENCE</scope>
    <source>
        <strain evidence="2">M6</strain>
    </source>
</reference>
<dbReference type="GO" id="GO:0009100">
    <property type="term" value="P:glycoprotein metabolic process"/>
    <property type="evidence" value="ECO:0007669"/>
    <property type="project" value="UniProtKB-ARBA"/>
</dbReference>
<dbReference type="PANTHER" id="PTHR43404">
    <property type="entry name" value="LIPOPOLYSACCHARIDE CHOLINEPHOSPHOTRANSFERASE LICD"/>
    <property type="match status" value="1"/>
</dbReference>
<evidence type="ECO:0000313" key="3">
    <source>
        <dbReference type="Proteomes" id="UP000633365"/>
    </source>
</evidence>
<dbReference type="PANTHER" id="PTHR43404:SF2">
    <property type="entry name" value="LIPOPOLYSACCHARIDE CHOLINEPHOSPHOTRANSFERASE LICD"/>
    <property type="match status" value="1"/>
</dbReference>
<dbReference type="RefSeq" id="WP_186833610.1">
    <property type="nucleotide sequence ID" value="NZ_JAEQMG010000010.1"/>
</dbReference>
<sequence length="281" mass="32991">MSEIINVDRDTLRKLQLKELESLVYFDEFCKKHELTYFLLGGCVIGAIRHNGFIPWDDDIDVMMPRRDYERMLKLWKQHESNERFLMLKTDGDKVFTGNSFATLIDTSATMVKENQKDIDVPHGIVTDVFPLDGCPDSKWQRYLQYYHAMMYSLYITEVVPSKHGGLIKFVSSVLLKLVPSRERRTKIWQKHEKKMTRYGFRTHKKSTELCAGPGYMKNEYPQEAFNEVIYHEFEGLQMPIPKGYDAYLKMAFGDYMELPPEDKQVPHHDLVALDLETPCR</sequence>
<dbReference type="Pfam" id="PF04991">
    <property type="entry name" value="LicD"/>
    <property type="match status" value="1"/>
</dbReference>
<proteinExistence type="predicted"/>
<protein>
    <submittedName>
        <fullName evidence="2">LicD family protein</fullName>
    </submittedName>
</protein>
<dbReference type="InterPro" id="IPR052942">
    <property type="entry name" value="LPS_cholinephosphotransferase"/>
</dbReference>